<evidence type="ECO:0000313" key="1">
    <source>
        <dbReference type="EMBL" id="CUN14134.1"/>
    </source>
</evidence>
<dbReference type="AlphaFoldDB" id="A0A173UH19"/>
<reference evidence="1 2" key="1">
    <citation type="submission" date="2015-09" db="EMBL/GenBank/DDBJ databases">
        <authorList>
            <consortium name="Pathogen Informatics"/>
        </authorList>
    </citation>
    <scope>NUCLEOTIDE SEQUENCE [LARGE SCALE GENOMIC DNA]</scope>
    <source>
        <strain evidence="1 2">2789STDY5608887</strain>
    </source>
</reference>
<dbReference type="EMBL" id="CYXX01000015">
    <property type="protein sequence ID" value="CUN14134.1"/>
    <property type="molecule type" value="Genomic_DNA"/>
</dbReference>
<proteinExistence type="predicted"/>
<accession>A0A173UH19</accession>
<dbReference type="RefSeq" id="WP_055169632.1">
    <property type="nucleotide sequence ID" value="NZ_CBCTRZ010000002.1"/>
</dbReference>
<protein>
    <submittedName>
        <fullName evidence="1">Uncharacterized protein</fullName>
    </submittedName>
</protein>
<evidence type="ECO:0000313" key="2">
    <source>
        <dbReference type="Proteomes" id="UP000095453"/>
    </source>
</evidence>
<organism evidence="1 2">
    <name type="scientific">Roseburia inulinivorans</name>
    <dbReference type="NCBI Taxonomy" id="360807"/>
    <lineage>
        <taxon>Bacteria</taxon>
        <taxon>Bacillati</taxon>
        <taxon>Bacillota</taxon>
        <taxon>Clostridia</taxon>
        <taxon>Lachnospirales</taxon>
        <taxon>Lachnospiraceae</taxon>
        <taxon>Roseburia</taxon>
    </lineage>
</organism>
<sequence length="100" mass="12009">MDKVNFKSGDIIYDEFKVDFTKRYSEQKECLLEDLLQVKYAQEYLLDVGWYPEYESEGEFIVQIIKKQNWEEPIYKKSSKDEEELIQNLNNAVEIIESIL</sequence>
<dbReference type="Proteomes" id="UP000095453">
    <property type="component" value="Unassembled WGS sequence"/>
</dbReference>
<gene>
    <name evidence="1" type="ORF">ERS852444_02067</name>
</gene>
<name>A0A173UH19_9FIRM</name>